<name>A0A9W8ASG3_9FUNG</name>
<accession>A0A9W8ASG3</accession>
<gene>
    <name evidence="1" type="ORF">IWQ62_001407</name>
</gene>
<sequence length="125" mass="14259">MSASRFPSPIAGYDIHVYFYQDDPVQVQSASALHARIAKTFPEIRLCSMCPQPVGPHITGMFQVIIETPEQFSQIVPWIALNRNEHSVLVHPHSGNEVLDHSKYAMWIGERLPVNLELLRRYFSS</sequence>
<dbReference type="OrthoDB" id="9970095at2759"/>
<evidence type="ECO:0000313" key="2">
    <source>
        <dbReference type="Proteomes" id="UP001150925"/>
    </source>
</evidence>
<dbReference type="PANTHER" id="PTHR36423">
    <property type="entry name" value="AFR070WP"/>
    <property type="match status" value="1"/>
</dbReference>
<dbReference type="PIRSF" id="PIRSF028139">
    <property type="entry name" value="DOPA-diox_rel_Mll2280"/>
    <property type="match status" value="1"/>
</dbReference>
<dbReference type="EMBL" id="JANBPY010000222">
    <property type="protein sequence ID" value="KAJ1968162.1"/>
    <property type="molecule type" value="Genomic_DNA"/>
</dbReference>
<comment type="caution">
    <text evidence="1">The sequence shown here is derived from an EMBL/GenBank/DDBJ whole genome shotgun (WGS) entry which is preliminary data.</text>
</comment>
<dbReference type="AlphaFoldDB" id="A0A9W8ASG3"/>
<dbReference type="InterPro" id="IPR014980">
    <property type="entry name" value="DOPA_dioxygen"/>
</dbReference>
<evidence type="ECO:0008006" key="3">
    <source>
        <dbReference type="Google" id="ProtNLM"/>
    </source>
</evidence>
<dbReference type="SUPFAM" id="SSF143410">
    <property type="entry name" value="DOPA-like"/>
    <property type="match status" value="1"/>
</dbReference>
<organism evidence="1 2">
    <name type="scientific">Dispira parvispora</name>
    <dbReference type="NCBI Taxonomy" id="1520584"/>
    <lineage>
        <taxon>Eukaryota</taxon>
        <taxon>Fungi</taxon>
        <taxon>Fungi incertae sedis</taxon>
        <taxon>Zoopagomycota</taxon>
        <taxon>Kickxellomycotina</taxon>
        <taxon>Dimargaritomycetes</taxon>
        <taxon>Dimargaritales</taxon>
        <taxon>Dimargaritaceae</taxon>
        <taxon>Dispira</taxon>
    </lineage>
</organism>
<evidence type="ECO:0000313" key="1">
    <source>
        <dbReference type="EMBL" id="KAJ1968162.1"/>
    </source>
</evidence>
<proteinExistence type="predicted"/>
<reference evidence="1" key="1">
    <citation type="submission" date="2022-07" db="EMBL/GenBank/DDBJ databases">
        <title>Phylogenomic reconstructions and comparative analyses of Kickxellomycotina fungi.</title>
        <authorList>
            <person name="Reynolds N.K."/>
            <person name="Stajich J.E."/>
            <person name="Barry K."/>
            <person name="Grigoriev I.V."/>
            <person name="Crous P."/>
            <person name="Smith M.E."/>
        </authorList>
    </citation>
    <scope>NUCLEOTIDE SEQUENCE</scope>
    <source>
        <strain evidence="1">RSA 1196</strain>
    </source>
</reference>
<dbReference type="InterPro" id="IPR023389">
    <property type="entry name" value="DOPA-like_sf"/>
</dbReference>
<protein>
    <recommendedName>
        <fullName evidence="3">DOPA 4,5-dioxygenase</fullName>
    </recommendedName>
</protein>
<keyword evidence="2" id="KW-1185">Reference proteome</keyword>
<dbReference type="Pfam" id="PF08883">
    <property type="entry name" value="DOPA_dioxygen"/>
    <property type="match status" value="1"/>
</dbReference>
<dbReference type="PANTHER" id="PTHR36423:SF2">
    <property type="entry name" value="AFR070WP"/>
    <property type="match status" value="1"/>
</dbReference>
<dbReference type="Gene3D" id="3.30.70.1240">
    <property type="entry name" value="DOPA-like domains"/>
    <property type="match status" value="1"/>
</dbReference>
<dbReference type="Proteomes" id="UP001150925">
    <property type="component" value="Unassembled WGS sequence"/>
</dbReference>